<name>A0A8C8YUL4_PROSS</name>
<sequence>MFIFFKVTPSCSVAQARYKLELLGSSDPPTSASPVARTTGVYHHTQIIFKFSEQTRSCYVAQAGLELQASSKSPTPASQSRLRQDDCLSPGV</sequence>
<dbReference type="PRINTS" id="PR02045">
    <property type="entry name" value="F138DOMAIN"/>
</dbReference>
<accession>A0A8C8YUL4</accession>
<dbReference type="PANTHER" id="PTHR12138">
    <property type="entry name" value="PRIMATE-EXPANDED PROTEIN FAMILY"/>
    <property type="match status" value="1"/>
</dbReference>
<evidence type="ECO:0000313" key="3">
    <source>
        <dbReference type="Proteomes" id="UP000694414"/>
    </source>
</evidence>
<dbReference type="AlphaFoldDB" id="A0A8C8YUL4"/>
<organism evidence="2 3">
    <name type="scientific">Prolemur simus</name>
    <name type="common">Greater bamboo lemur</name>
    <name type="synonym">Hapalemur simus</name>
    <dbReference type="NCBI Taxonomy" id="1328070"/>
    <lineage>
        <taxon>Eukaryota</taxon>
        <taxon>Metazoa</taxon>
        <taxon>Chordata</taxon>
        <taxon>Craniata</taxon>
        <taxon>Vertebrata</taxon>
        <taxon>Euteleostomi</taxon>
        <taxon>Mammalia</taxon>
        <taxon>Eutheria</taxon>
        <taxon>Euarchontoglires</taxon>
        <taxon>Primates</taxon>
        <taxon>Strepsirrhini</taxon>
        <taxon>Lemuriformes</taxon>
        <taxon>Lemuridae</taxon>
        <taxon>Prolemur</taxon>
    </lineage>
</organism>
<proteinExistence type="predicted"/>
<dbReference type="Proteomes" id="UP000694414">
    <property type="component" value="Unplaced"/>
</dbReference>
<feature type="region of interest" description="Disordered" evidence="1">
    <location>
        <begin position="68"/>
        <end position="92"/>
    </location>
</feature>
<evidence type="ECO:0000313" key="2">
    <source>
        <dbReference type="Ensembl" id="ENSPSMP00000009124.1"/>
    </source>
</evidence>
<protein>
    <submittedName>
        <fullName evidence="2">Uncharacterized protein</fullName>
    </submittedName>
</protein>
<feature type="compositionally biased region" description="Polar residues" evidence="1">
    <location>
        <begin position="68"/>
        <end position="81"/>
    </location>
</feature>
<reference evidence="2" key="2">
    <citation type="submission" date="2025-09" db="UniProtKB">
        <authorList>
            <consortium name="Ensembl"/>
        </authorList>
    </citation>
    <scope>IDENTIFICATION</scope>
</reference>
<dbReference type="Ensembl" id="ENSPSMT00000010701.1">
    <property type="protein sequence ID" value="ENSPSMP00000009124.1"/>
    <property type="gene ID" value="ENSPSMG00000006672.1"/>
</dbReference>
<evidence type="ECO:0000256" key="1">
    <source>
        <dbReference type="SAM" id="MobiDB-lite"/>
    </source>
</evidence>
<keyword evidence="3" id="KW-1185">Reference proteome</keyword>
<reference evidence="2" key="1">
    <citation type="submission" date="2025-08" db="UniProtKB">
        <authorList>
            <consortium name="Ensembl"/>
        </authorList>
    </citation>
    <scope>IDENTIFICATION</scope>
</reference>
<dbReference type="PANTHER" id="PTHR12138:SF155">
    <property type="entry name" value="DOWN SYNDROME CRITICAL REGION PROTEIN 8"/>
    <property type="match status" value="1"/>
</dbReference>